<dbReference type="Gene3D" id="2.160.20.80">
    <property type="entry name" value="E3 ubiquitin-protein ligase SopA"/>
    <property type="match status" value="1"/>
</dbReference>
<evidence type="ECO:0000313" key="2">
    <source>
        <dbReference type="EMBL" id="WDZ82795.1"/>
    </source>
</evidence>
<evidence type="ECO:0000313" key="3">
    <source>
        <dbReference type="Proteomes" id="UP001219605"/>
    </source>
</evidence>
<organism evidence="2 3">
    <name type="scientific">Micromonospora cathayae</name>
    <dbReference type="NCBI Taxonomy" id="3028804"/>
    <lineage>
        <taxon>Bacteria</taxon>
        <taxon>Bacillati</taxon>
        <taxon>Actinomycetota</taxon>
        <taxon>Actinomycetes</taxon>
        <taxon>Micromonosporales</taxon>
        <taxon>Micromonosporaceae</taxon>
        <taxon>Micromonospora</taxon>
    </lineage>
</organism>
<proteinExistence type="predicted"/>
<name>A0ABY7ZIL6_9ACTN</name>
<protein>
    <submittedName>
        <fullName evidence="2">Pentapeptide repeat-containing protein</fullName>
    </submittedName>
</protein>
<accession>A0ABY7ZIL6</accession>
<dbReference type="Proteomes" id="UP001219605">
    <property type="component" value="Chromosome"/>
</dbReference>
<dbReference type="Pfam" id="PF00805">
    <property type="entry name" value="Pentapeptide"/>
    <property type="match status" value="1"/>
</dbReference>
<reference evidence="2 3" key="1">
    <citation type="submission" date="2023-02" db="EMBL/GenBank/DDBJ databases">
        <authorList>
            <person name="Mo P."/>
        </authorList>
    </citation>
    <scope>NUCLEOTIDE SEQUENCE [LARGE SCALE GENOMIC DNA]</scope>
    <source>
        <strain evidence="2 3">HUAS 3</strain>
    </source>
</reference>
<dbReference type="PANTHER" id="PTHR14136">
    <property type="entry name" value="BTB_POZ DOMAIN-CONTAINING PROTEIN KCTD9"/>
    <property type="match status" value="1"/>
</dbReference>
<sequence>MSAEKPPTAASDPAELRADCGRCFALCCVAPAFAASADFALDKPAGTPCPNLATDFRCGIHDRLRERGFPGCTVFDCFGAGQQVAQVTFAGRDWRSHPELAEPMLAVFPVMRSLHELLWYVTAARALRPGDPLDGELDRARDRLVALTESTPGQLRTLDVDALRREVNPTLSRTGDLVRSRGGRAGVDRRGADLVGADLRRVDLRAANLRGAYLIGADLRGADLHLADLTGADLRGADLRGADLTGSLFLTRAQLDAARGDRTTRVPATLGRPVHWTHLPLTPVTGPGGGRRPAAGTRRPGRRRG</sequence>
<evidence type="ECO:0000256" key="1">
    <source>
        <dbReference type="SAM" id="MobiDB-lite"/>
    </source>
</evidence>
<dbReference type="InterPro" id="IPR001646">
    <property type="entry name" value="5peptide_repeat"/>
</dbReference>
<feature type="region of interest" description="Disordered" evidence="1">
    <location>
        <begin position="276"/>
        <end position="305"/>
    </location>
</feature>
<dbReference type="PANTHER" id="PTHR14136:SF17">
    <property type="entry name" value="BTB_POZ DOMAIN-CONTAINING PROTEIN KCTD9"/>
    <property type="match status" value="1"/>
</dbReference>
<dbReference type="EMBL" id="CP118615">
    <property type="protein sequence ID" value="WDZ82795.1"/>
    <property type="molecule type" value="Genomic_DNA"/>
</dbReference>
<dbReference type="InterPro" id="IPR051082">
    <property type="entry name" value="Pentapeptide-BTB/POZ_domain"/>
</dbReference>
<keyword evidence="3" id="KW-1185">Reference proteome</keyword>
<gene>
    <name evidence="2" type="ORF">PVK37_20230</name>
</gene>
<dbReference type="SUPFAM" id="SSF141571">
    <property type="entry name" value="Pentapeptide repeat-like"/>
    <property type="match status" value="1"/>
</dbReference>
<dbReference type="RefSeq" id="WP_275029126.1">
    <property type="nucleotide sequence ID" value="NZ_CP118615.1"/>
</dbReference>